<dbReference type="Proteomes" id="UP001304650">
    <property type="component" value="Chromosome"/>
</dbReference>
<keyword evidence="2" id="KW-1185">Reference proteome</keyword>
<evidence type="ECO:0000313" key="1">
    <source>
        <dbReference type="EMBL" id="WNR45361.1"/>
    </source>
</evidence>
<protein>
    <submittedName>
        <fullName evidence="1">PIN domain-containing protein</fullName>
    </submittedName>
</protein>
<sequence>MPLSNIDFGNSVVPLSTSGNDAFFLDTNLWVAYLYDKHEKHLACFCLISYLIKNNVILCYSEVVLVELLNSLARVLYIDDEYLAFETANGIQSHHVKRTKMNSFKNTWSSRVLKTEPETLKNYSSLALSKIKPAINNAMLIESTETVIDEILTIPCVVPLGSADFMISTIAINFGCQYILSIDGDMGIVDDIAVITTAIRNDSFDVQDMLTKLDLIDYLYSELGEADFKAKFPHIAVPTP</sequence>
<dbReference type="InterPro" id="IPR029060">
    <property type="entry name" value="PIN-like_dom_sf"/>
</dbReference>
<dbReference type="SUPFAM" id="SSF88723">
    <property type="entry name" value="PIN domain-like"/>
    <property type="match status" value="1"/>
</dbReference>
<dbReference type="EMBL" id="CP130319">
    <property type="protein sequence ID" value="WNR45361.1"/>
    <property type="molecule type" value="Genomic_DNA"/>
</dbReference>
<dbReference type="KEGG" id="proo:MJB10_04270"/>
<dbReference type="Gene3D" id="3.40.50.1010">
    <property type="entry name" value="5'-nuclease"/>
    <property type="match status" value="1"/>
</dbReference>
<dbReference type="AlphaFoldDB" id="A0AA96LQD1"/>
<name>A0AA96LQD1_9BACL</name>
<reference evidence="1" key="1">
    <citation type="submission" date="2022-02" db="EMBL/GenBank/DDBJ databases">
        <title>Paenibacillus sp. MBLB1832 Whole Genome Shotgun Sequencing.</title>
        <authorList>
            <person name="Hwang C.Y."/>
            <person name="Cho E.-S."/>
            <person name="Seo M.-J."/>
        </authorList>
    </citation>
    <scope>NUCLEOTIDE SEQUENCE</scope>
    <source>
        <strain evidence="1">MBLB1832</strain>
    </source>
</reference>
<dbReference type="RefSeq" id="WP_314802045.1">
    <property type="nucleotide sequence ID" value="NZ_CP130319.1"/>
</dbReference>
<accession>A0AA96LQD1</accession>
<proteinExistence type="predicted"/>
<gene>
    <name evidence="1" type="ORF">MJB10_04270</name>
</gene>
<organism evidence="1 2">
    <name type="scientific">Paenibacillus roseopurpureus</name>
    <dbReference type="NCBI Taxonomy" id="2918901"/>
    <lineage>
        <taxon>Bacteria</taxon>
        <taxon>Bacillati</taxon>
        <taxon>Bacillota</taxon>
        <taxon>Bacilli</taxon>
        <taxon>Bacillales</taxon>
        <taxon>Paenibacillaceae</taxon>
        <taxon>Paenibacillus</taxon>
    </lineage>
</organism>
<evidence type="ECO:0000313" key="2">
    <source>
        <dbReference type="Proteomes" id="UP001304650"/>
    </source>
</evidence>